<dbReference type="Proteomes" id="UP000799755">
    <property type="component" value="Unassembled WGS sequence"/>
</dbReference>
<evidence type="ECO:0000313" key="1">
    <source>
        <dbReference type="EMBL" id="KAF2465383.1"/>
    </source>
</evidence>
<evidence type="ECO:0000313" key="2">
    <source>
        <dbReference type="Proteomes" id="UP000799755"/>
    </source>
</evidence>
<proteinExistence type="predicted"/>
<comment type="caution">
    <text evidence="1">The sequence shown here is derived from an EMBL/GenBank/DDBJ whole genome shotgun (WGS) entry which is preliminary data.</text>
</comment>
<gene>
    <name evidence="1" type="ORF">BDR25DRAFT_86606</name>
</gene>
<keyword evidence="2" id="KW-1185">Reference proteome</keyword>
<protein>
    <submittedName>
        <fullName evidence="1">Uncharacterized protein</fullName>
    </submittedName>
</protein>
<reference evidence="1" key="1">
    <citation type="journal article" date="2020" name="Stud. Mycol.">
        <title>101 Dothideomycetes genomes: a test case for predicting lifestyles and emergence of pathogens.</title>
        <authorList>
            <person name="Haridas S."/>
            <person name="Albert R."/>
            <person name="Binder M."/>
            <person name="Bloem J."/>
            <person name="Labutti K."/>
            <person name="Salamov A."/>
            <person name="Andreopoulos B."/>
            <person name="Baker S."/>
            <person name="Barry K."/>
            <person name="Bills G."/>
            <person name="Bluhm B."/>
            <person name="Cannon C."/>
            <person name="Castanera R."/>
            <person name="Culley D."/>
            <person name="Daum C."/>
            <person name="Ezra D."/>
            <person name="Gonzalez J."/>
            <person name="Henrissat B."/>
            <person name="Kuo A."/>
            <person name="Liang C."/>
            <person name="Lipzen A."/>
            <person name="Lutzoni F."/>
            <person name="Magnuson J."/>
            <person name="Mondo S."/>
            <person name="Nolan M."/>
            <person name="Ohm R."/>
            <person name="Pangilinan J."/>
            <person name="Park H.-J."/>
            <person name="Ramirez L."/>
            <person name="Alfaro M."/>
            <person name="Sun H."/>
            <person name="Tritt A."/>
            <person name="Yoshinaga Y."/>
            <person name="Zwiers L.-H."/>
            <person name="Turgeon B."/>
            <person name="Goodwin S."/>
            <person name="Spatafora J."/>
            <person name="Crous P."/>
            <person name="Grigoriev I."/>
        </authorList>
    </citation>
    <scope>NUCLEOTIDE SEQUENCE</scope>
    <source>
        <strain evidence="1">ATCC 200398</strain>
    </source>
</reference>
<dbReference type="EMBL" id="MU003530">
    <property type="protein sequence ID" value="KAF2465383.1"/>
    <property type="molecule type" value="Genomic_DNA"/>
</dbReference>
<accession>A0ACB6QFM8</accession>
<organism evidence="1 2">
    <name type="scientific">Lindgomyces ingoldianus</name>
    <dbReference type="NCBI Taxonomy" id="673940"/>
    <lineage>
        <taxon>Eukaryota</taxon>
        <taxon>Fungi</taxon>
        <taxon>Dikarya</taxon>
        <taxon>Ascomycota</taxon>
        <taxon>Pezizomycotina</taxon>
        <taxon>Dothideomycetes</taxon>
        <taxon>Pleosporomycetidae</taxon>
        <taxon>Pleosporales</taxon>
        <taxon>Lindgomycetaceae</taxon>
        <taxon>Lindgomyces</taxon>
    </lineage>
</organism>
<name>A0ACB6QFM8_9PLEO</name>
<sequence>MSFGFSIGDFITLLDKAHLVYRKCKSAPSDYAVLAQHVEILTHVLEETRSILSPSLASSLPKPKLNSLVSARESCQITLDEVEKFLNKYEDMGKKHPTYFKRVKFIGKDVEGLKARLSLSTNLLQLGLSSLSRYIKLLFLLHCRQIKYNSS</sequence>